<protein>
    <submittedName>
        <fullName evidence="4">GNAT family acetyltransferase</fullName>
    </submittedName>
</protein>
<reference evidence="4 5" key="1">
    <citation type="journal article" date="2017" name="Elife">
        <title>Extensive horizontal gene transfer in cheese-associated bacteria.</title>
        <authorList>
            <person name="Bonham K.S."/>
            <person name="Wolfe B.E."/>
            <person name="Dutton R.J."/>
        </authorList>
    </citation>
    <scope>NUCLEOTIDE SEQUENCE [LARGE SCALE GENOMIC DNA]</scope>
    <source>
        <strain evidence="4 5">JB182</strain>
    </source>
</reference>
<sequence length="145" mass="16386">MQVTELSEKYLHQAVDLWETTGLTRPWNDPLADARRALREPNSTVLAMIENDQVVGTAMTGHDGHRGWLYYVAVDPRRQGNGLGRSLVDAASRWLRERAVPKVQLMVRSENAAVIDFYEPLGFEDQQVVVLGRRLDQSEARAGKE</sequence>
<evidence type="ECO:0000259" key="3">
    <source>
        <dbReference type="PROSITE" id="PS51186"/>
    </source>
</evidence>
<accession>A0A2N7S6C8</accession>
<dbReference type="AlphaFoldDB" id="A0A2N7S6C8"/>
<evidence type="ECO:0000313" key="4">
    <source>
        <dbReference type="EMBL" id="PMQ21686.1"/>
    </source>
</evidence>
<dbReference type="PANTHER" id="PTHR43877">
    <property type="entry name" value="AMINOALKYLPHOSPHONATE N-ACETYLTRANSFERASE-RELATED-RELATED"/>
    <property type="match status" value="1"/>
</dbReference>
<keyword evidence="2" id="KW-0012">Acyltransferase</keyword>
<dbReference type="Gene3D" id="3.40.630.30">
    <property type="match status" value="1"/>
</dbReference>
<dbReference type="GO" id="GO:0016747">
    <property type="term" value="F:acyltransferase activity, transferring groups other than amino-acyl groups"/>
    <property type="evidence" value="ECO:0007669"/>
    <property type="project" value="InterPro"/>
</dbReference>
<organism evidence="4 5">
    <name type="scientific">Glutamicibacter arilaitensis</name>
    <dbReference type="NCBI Taxonomy" id="256701"/>
    <lineage>
        <taxon>Bacteria</taxon>
        <taxon>Bacillati</taxon>
        <taxon>Actinomycetota</taxon>
        <taxon>Actinomycetes</taxon>
        <taxon>Micrococcales</taxon>
        <taxon>Micrococcaceae</taxon>
        <taxon>Glutamicibacter</taxon>
    </lineage>
</organism>
<proteinExistence type="predicted"/>
<comment type="caution">
    <text evidence="4">The sequence shown here is derived from an EMBL/GenBank/DDBJ whole genome shotgun (WGS) entry which is preliminary data.</text>
</comment>
<dbReference type="PROSITE" id="PS51186">
    <property type="entry name" value="GNAT"/>
    <property type="match status" value="1"/>
</dbReference>
<dbReference type="SUPFAM" id="SSF55729">
    <property type="entry name" value="Acyl-CoA N-acyltransferases (Nat)"/>
    <property type="match status" value="1"/>
</dbReference>
<feature type="domain" description="N-acetyltransferase" evidence="3">
    <location>
        <begin position="1"/>
        <end position="145"/>
    </location>
</feature>
<dbReference type="InterPro" id="IPR016181">
    <property type="entry name" value="Acyl_CoA_acyltransferase"/>
</dbReference>
<evidence type="ECO:0000313" key="5">
    <source>
        <dbReference type="Proteomes" id="UP000235739"/>
    </source>
</evidence>
<dbReference type="Proteomes" id="UP000235739">
    <property type="component" value="Unassembled WGS sequence"/>
</dbReference>
<evidence type="ECO:0000256" key="1">
    <source>
        <dbReference type="ARBA" id="ARBA00022679"/>
    </source>
</evidence>
<evidence type="ECO:0000256" key="2">
    <source>
        <dbReference type="ARBA" id="ARBA00023315"/>
    </source>
</evidence>
<dbReference type="NCBIfam" id="NF002959">
    <property type="entry name" value="PRK03624.1"/>
    <property type="match status" value="1"/>
</dbReference>
<dbReference type="CDD" id="cd04301">
    <property type="entry name" value="NAT_SF"/>
    <property type="match status" value="1"/>
</dbReference>
<dbReference type="Pfam" id="PF00583">
    <property type="entry name" value="Acetyltransf_1"/>
    <property type="match status" value="1"/>
</dbReference>
<dbReference type="InterPro" id="IPR050832">
    <property type="entry name" value="Bact_Acetyltransf"/>
</dbReference>
<keyword evidence="1 4" id="KW-0808">Transferase</keyword>
<dbReference type="InterPro" id="IPR000182">
    <property type="entry name" value="GNAT_dom"/>
</dbReference>
<dbReference type="RefSeq" id="WP_102598163.1">
    <property type="nucleotide sequence ID" value="NZ_JBQQMN010000011.1"/>
</dbReference>
<gene>
    <name evidence="4" type="ORF">CIK84_09210</name>
</gene>
<name>A0A2N7S6C8_9MICC</name>
<dbReference type="EMBL" id="PNQX01000001">
    <property type="protein sequence ID" value="PMQ21686.1"/>
    <property type="molecule type" value="Genomic_DNA"/>
</dbReference>